<reference evidence="3 4" key="1">
    <citation type="submission" date="2024-02" db="EMBL/GenBank/DDBJ databases">
        <title>Identification of pathogenicity and growth-promoting functions of Pseudomonas putida variants.</title>
        <authorList>
            <person name="Sun J."/>
        </authorList>
    </citation>
    <scope>NUCLEOTIDE SEQUENCE [LARGE SCALE GENOMIC DNA]</scope>
    <source>
        <strain evidence="3 4">A04</strain>
    </source>
</reference>
<dbReference type="Proteomes" id="UP001377692">
    <property type="component" value="Unassembled WGS sequence"/>
</dbReference>
<dbReference type="NCBIfam" id="TIGR02246">
    <property type="entry name" value="SgcJ/EcaC family oxidoreductase"/>
    <property type="match status" value="1"/>
</dbReference>
<organism evidence="3 4">
    <name type="scientific">Pseudomonas kermanshahensis</name>
    <dbReference type="NCBI Taxonomy" id="2745482"/>
    <lineage>
        <taxon>Bacteria</taxon>
        <taxon>Pseudomonadati</taxon>
        <taxon>Pseudomonadota</taxon>
        <taxon>Gammaproteobacteria</taxon>
        <taxon>Pseudomonadales</taxon>
        <taxon>Pseudomonadaceae</taxon>
        <taxon>Pseudomonas</taxon>
    </lineage>
</organism>
<dbReference type="InterPro" id="IPR027843">
    <property type="entry name" value="DUF4440"/>
</dbReference>
<comment type="caution">
    <text evidence="3">The sequence shown here is derived from an EMBL/GenBank/DDBJ whole genome shotgun (WGS) entry which is preliminary data.</text>
</comment>
<dbReference type="SUPFAM" id="SSF54427">
    <property type="entry name" value="NTF2-like"/>
    <property type="match status" value="1"/>
</dbReference>
<dbReference type="InterPro" id="IPR032710">
    <property type="entry name" value="NTF2-like_dom_sf"/>
</dbReference>
<dbReference type="Gene3D" id="3.10.450.50">
    <property type="match status" value="1"/>
</dbReference>
<feature type="domain" description="DUF4440" evidence="2">
    <location>
        <begin position="41"/>
        <end position="146"/>
    </location>
</feature>
<evidence type="ECO:0000256" key="1">
    <source>
        <dbReference type="SAM" id="SignalP"/>
    </source>
</evidence>
<feature type="chain" id="PRO_5045255312" evidence="1">
    <location>
        <begin position="22"/>
        <end position="157"/>
    </location>
</feature>
<sequence>MSPVAYLLPAALLIACLPAQASTPQTNPPQQCQTLTEAESRALFEQWNASLQTGDAAAVAKLYSDDAVLLPTVSKVPRLTPDERIDYFQHFLADRPSGTLDTLHLTPGCNKMTLAGLYTFDFAANGKQVPARYTFTYRWDGQAWLISHHHSSLLPQS</sequence>
<dbReference type="PIRSF" id="PIRSF028470">
    <property type="entry name" value="UCP028470"/>
    <property type="match status" value="1"/>
</dbReference>
<dbReference type="InterPro" id="IPR016887">
    <property type="entry name" value="UCP028470_steroid_isom-rel"/>
</dbReference>
<dbReference type="RefSeq" id="WP_081717453.1">
    <property type="nucleotide sequence ID" value="NZ_JABWRY020000001.1"/>
</dbReference>
<proteinExistence type="predicted"/>
<evidence type="ECO:0000259" key="2">
    <source>
        <dbReference type="Pfam" id="PF14534"/>
    </source>
</evidence>
<gene>
    <name evidence="3" type="ORF">V7V80_12530</name>
</gene>
<feature type="signal peptide" evidence="1">
    <location>
        <begin position="1"/>
        <end position="21"/>
    </location>
</feature>
<evidence type="ECO:0000313" key="3">
    <source>
        <dbReference type="EMBL" id="MEJ5905510.1"/>
    </source>
</evidence>
<dbReference type="Pfam" id="PF14534">
    <property type="entry name" value="DUF4440"/>
    <property type="match status" value="1"/>
</dbReference>
<evidence type="ECO:0000313" key="4">
    <source>
        <dbReference type="Proteomes" id="UP001377692"/>
    </source>
</evidence>
<name>A0ABU8R6M3_9PSED</name>
<protein>
    <submittedName>
        <fullName evidence="3">SgcJ/EcaC family oxidoreductase</fullName>
    </submittedName>
</protein>
<accession>A0ABU8R6M3</accession>
<keyword evidence="4" id="KW-1185">Reference proteome</keyword>
<dbReference type="InterPro" id="IPR011944">
    <property type="entry name" value="Steroid_delta5-4_isomerase"/>
</dbReference>
<keyword evidence="1" id="KW-0732">Signal</keyword>
<dbReference type="EMBL" id="JBBHLD010000009">
    <property type="protein sequence ID" value="MEJ5905510.1"/>
    <property type="molecule type" value="Genomic_DNA"/>
</dbReference>